<dbReference type="AlphaFoldDB" id="A0A917BE47"/>
<proteinExistence type="inferred from homology"/>
<dbReference type="InterPro" id="IPR043129">
    <property type="entry name" value="ATPase_NBD"/>
</dbReference>
<dbReference type="InterPro" id="IPR000600">
    <property type="entry name" value="ROK"/>
</dbReference>
<protein>
    <submittedName>
        <fullName evidence="2">NagC family transcriptional regulator</fullName>
    </submittedName>
</protein>
<dbReference type="SUPFAM" id="SSF46785">
    <property type="entry name" value="Winged helix' DNA-binding domain"/>
    <property type="match status" value="1"/>
</dbReference>
<reference evidence="2 3" key="1">
    <citation type="journal article" date="2014" name="Int. J. Syst. Evol. Microbiol.">
        <title>Complete genome sequence of Corynebacterium casei LMG S-19264T (=DSM 44701T), isolated from a smear-ripened cheese.</title>
        <authorList>
            <consortium name="US DOE Joint Genome Institute (JGI-PGF)"/>
            <person name="Walter F."/>
            <person name="Albersmeier A."/>
            <person name="Kalinowski J."/>
            <person name="Ruckert C."/>
        </authorList>
    </citation>
    <scope>NUCLEOTIDE SEQUENCE [LARGE SCALE GENOMIC DNA]</scope>
    <source>
        <strain evidence="2 3">CGMCC 1.12976</strain>
    </source>
</reference>
<dbReference type="PANTHER" id="PTHR18964:SF149">
    <property type="entry name" value="BIFUNCTIONAL UDP-N-ACETYLGLUCOSAMINE 2-EPIMERASE_N-ACETYLMANNOSAMINE KINASE"/>
    <property type="match status" value="1"/>
</dbReference>
<dbReference type="SUPFAM" id="SSF53067">
    <property type="entry name" value="Actin-like ATPase domain"/>
    <property type="match status" value="1"/>
</dbReference>
<dbReference type="EMBL" id="BMGP01000007">
    <property type="protein sequence ID" value="GGF39275.1"/>
    <property type="molecule type" value="Genomic_DNA"/>
</dbReference>
<organism evidence="2 3">
    <name type="scientific">Subtercola lobariae</name>
    <dbReference type="NCBI Taxonomy" id="1588641"/>
    <lineage>
        <taxon>Bacteria</taxon>
        <taxon>Bacillati</taxon>
        <taxon>Actinomycetota</taxon>
        <taxon>Actinomycetes</taxon>
        <taxon>Micrococcales</taxon>
        <taxon>Microbacteriaceae</taxon>
        <taxon>Subtercola</taxon>
    </lineage>
</organism>
<keyword evidence="3" id="KW-1185">Reference proteome</keyword>
<dbReference type="Gene3D" id="1.10.10.10">
    <property type="entry name" value="Winged helix-like DNA-binding domain superfamily/Winged helix DNA-binding domain"/>
    <property type="match status" value="1"/>
</dbReference>
<evidence type="ECO:0000313" key="3">
    <source>
        <dbReference type="Proteomes" id="UP000598775"/>
    </source>
</evidence>
<dbReference type="InterPro" id="IPR036388">
    <property type="entry name" value="WH-like_DNA-bd_sf"/>
</dbReference>
<dbReference type="Proteomes" id="UP000598775">
    <property type="component" value="Unassembled WGS sequence"/>
</dbReference>
<comment type="similarity">
    <text evidence="1">Belongs to the ROK (NagC/XylR) family.</text>
</comment>
<gene>
    <name evidence="2" type="ORF">GCM10011399_35220</name>
</gene>
<name>A0A917BE47_9MICO</name>
<dbReference type="InterPro" id="IPR036390">
    <property type="entry name" value="WH_DNA-bd_sf"/>
</dbReference>
<dbReference type="Gene3D" id="3.30.420.40">
    <property type="match status" value="2"/>
</dbReference>
<sequence>MQRGAGTARLTDQTTAVSSDVRRHNLSIVASFLAANGPHSRSQLAAATGLTRGSVTALVGALMDARLVTESTETLEPPNDTAPAKGRPNTLLELSGDHLAILALQLDAESVTALLTTVSGVPLLRIVENHGRPMGDPERVLEVLAAVLVRALTESELIHRAIADLTVVVFAPVAGDPPMVRGDSDLDWLAVDVIGALRARIPDLDTVAATIRLVSDGGLAALAEFEQLDDVTDLLYLKSNSGIGGASIIAGELMLGWQGMAGAFGHLALYPQGSVCACGQRGCLVTLAGPDVVLAAAGLNDVQSSEGLSVALAEFVTRVRRGEPRASAAWANAVNWISLALHILVNATDPEVIVLGGFWAELRDEIAAQFALGGPTVFSESQFRHPPVLAGVLGADAALLGAIRSARDRLLADPLAPGHSQATID</sequence>
<dbReference type="Pfam" id="PF00480">
    <property type="entry name" value="ROK"/>
    <property type="match status" value="1"/>
</dbReference>
<accession>A0A917BE47</accession>
<evidence type="ECO:0000256" key="1">
    <source>
        <dbReference type="ARBA" id="ARBA00006479"/>
    </source>
</evidence>
<dbReference type="PANTHER" id="PTHR18964">
    <property type="entry name" value="ROK (REPRESSOR, ORF, KINASE) FAMILY"/>
    <property type="match status" value="1"/>
</dbReference>
<dbReference type="RefSeq" id="WP_188680703.1">
    <property type="nucleotide sequence ID" value="NZ_BMGP01000007.1"/>
</dbReference>
<evidence type="ECO:0000313" key="2">
    <source>
        <dbReference type="EMBL" id="GGF39275.1"/>
    </source>
</evidence>
<comment type="caution">
    <text evidence="2">The sequence shown here is derived from an EMBL/GenBank/DDBJ whole genome shotgun (WGS) entry which is preliminary data.</text>
</comment>